<dbReference type="Gene3D" id="1.25.10.10">
    <property type="entry name" value="Leucine-rich Repeat Variant"/>
    <property type="match status" value="5"/>
</dbReference>
<feature type="domain" description="TOG" evidence="5">
    <location>
        <begin position="1435"/>
        <end position="1667"/>
    </location>
</feature>
<evidence type="ECO:0000313" key="6">
    <source>
        <dbReference type="EMBL" id="TDH65918.1"/>
    </source>
</evidence>
<dbReference type="KEGG" id="blac:94350254"/>
<dbReference type="InterPro" id="IPR057546">
    <property type="entry name" value="HEAT_GCN1"/>
</dbReference>
<dbReference type="GO" id="GO:0019887">
    <property type="term" value="F:protein kinase regulator activity"/>
    <property type="evidence" value="ECO:0007669"/>
    <property type="project" value="TreeGrafter"/>
</dbReference>
<keyword evidence="2" id="KW-0677">Repeat</keyword>
<evidence type="ECO:0000256" key="1">
    <source>
        <dbReference type="ARBA" id="ARBA00007366"/>
    </source>
</evidence>
<evidence type="ECO:0000256" key="4">
    <source>
        <dbReference type="SAM" id="MobiDB-lite"/>
    </source>
</evidence>
<evidence type="ECO:0000313" key="7">
    <source>
        <dbReference type="Proteomes" id="UP000294530"/>
    </source>
</evidence>
<proteinExistence type="inferred from homology"/>
<name>A0A976FFT2_BRELC</name>
<dbReference type="GO" id="GO:0034198">
    <property type="term" value="P:cellular response to amino acid starvation"/>
    <property type="evidence" value="ECO:0007669"/>
    <property type="project" value="TreeGrafter"/>
</dbReference>
<evidence type="ECO:0000256" key="3">
    <source>
        <dbReference type="PROSITE-ProRule" id="PRU00103"/>
    </source>
</evidence>
<dbReference type="PROSITE" id="PS50077">
    <property type="entry name" value="HEAT_REPEAT"/>
    <property type="match status" value="2"/>
</dbReference>
<dbReference type="GO" id="GO:0006417">
    <property type="term" value="P:regulation of translation"/>
    <property type="evidence" value="ECO:0007669"/>
    <property type="project" value="TreeGrafter"/>
</dbReference>
<dbReference type="PANTHER" id="PTHR23346">
    <property type="entry name" value="TRANSLATIONAL ACTIVATOR GCN1-RELATED"/>
    <property type="match status" value="1"/>
</dbReference>
<dbReference type="Pfam" id="PF24987">
    <property type="entry name" value="HEAT_EF3_N"/>
    <property type="match status" value="1"/>
</dbReference>
<dbReference type="Proteomes" id="UP000294530">
    <property type="component" value="Unassembled WGS sequence"/>
</dbReference>
<dbReference type="Pfam" id="PF25801">
    <property type="entry name" value="HEAT_GCN1_C_2"/>
    <property type="match status" value="1"/>
</dbReference>
<accession>A0A976FFT2</accession>
<dbReference type="Pfam" id="PF24993">
    <property type="entry name" value="GNC1_N"/>
    <property type="match status" value="1"/>
</dbReference>
<comment type="caution">
    <text evidence="6">The sequence shown here is derived from an EMBL/GenBank/DDBJ whole genome shotgun (WGS) entry which is preliminary data.</text>
</comment>
<dbReference type="InterPro" id="IPR056810">
    <property type="entry name" value="GNC1-like_N"/>
</dbReference>
<comment type="similarity">
    <text evidence="1">Belongs to the GCN1 family.</text>
</comment>
<dbReference type="InterPro" id="IPR016024">
    <property type="entry name" value="ARM-type_fold"/>
</dbReference>
<evidence type="ECO:0000256" key="2">
    <source>
        <dbReference type="ARBA" id="ARBA00022737"/>
    </source>
</evidence>
<dbReference type="GO" id="GO:0005829">
    <property type="term" value="C:cytosol"/>
    <property type="evidence" value="ECO:0007669"/>
    <property type="project" value="TreeGrafter"/>
</dbReference>
<dbReference type="EMBL" id="SHOA02000001">
    <property type="protein sequence ID" value="TDH65918.1"/>
    <property type="molecule type" value="Genomic_DNA"/>
</dbReference>
<dbReference type="PANTHER" id="PTHR23346:SF7">
    <property type="entry name" value="STALLED RIBOSOME SENSOR GCN1"/>
    <property type="match status" value="1"/>
</dbReference>
<evidence type="ECO:0000259" key="5">
    <source>
        <dbReference type="SMART" id="SM01349"/>
    </source>
</evidence>
<reference evidence="6 7" key="1">
    <citation type="journal article" date="2021" name="Genome Biol.">
        <title>AFLAP: assembly-free linkage analysis pipeline using k-mers from genome sequencing data.</title>
        <authorList>
            <person name="Fletcher K."/>
            <person name="Zhang L."/>
            <person name="Gil J."/>
            <person name="Han R."/>
            <person name="Cavanaugh K."/>
            <person name="Michelmore R."/>
        </authorList>
    </citation>
    <scope>NUCLEOTIDE SEQUENCE [LARGE SCALE GENOMIC DNA]</scope>
    <source>
        <strain evidence="6 7">SF5</strain>
    </source>
</reference>
<dbReference type="GeneID" id="94350254"/>
<dbReference type="Pfam" id="PF24984">
    <property type="entry name" value="HEAT_EF3_GNC1"/>
    <property type="match status" value="1"/>
</dbReference>
<dbReference type="Pfam" id="PF23271">
    <property type="entry name" value="HEAT_GCN1"/>
    <property type="match status" value="1"/>
</dbReference>
<sequence length="2758" mass="302462">MAEQEDVLRSLLDTAVLHPTEVTSVHSFQLEVIETCKTGKLSLMRLASQIIAEVFRLQYRIAEQHLHALLAEATRNFPSFPEAFSHALCAKLPILFASFAGARVIVLRLSCVVLDEVLSINVNLDDLWLGNLLVAQSQLLESTIRESERNQQLARKALLKNLKKHCQILPQHYMVKIVAAKPEEQYYQLWLTLSMSGLLSKESEEFMWQKYVFWAYESKDRAFVPLLKRDPRFKNLSFEQFEKIIMPSVEKILKKAPESAIKALGALVHAAPLDFGRYLCSVFEPVLVSKLRSSKDDVRTLTVSLSCALARSFRQSKYLLQLVTTISSLLSGKHGILAQFYQREVVFAVLKDATDTAAIKLEASKVQEIALIATRSLLLAVGKETHEQTRYLGLLTLGKWLALVGPNELYTVAGTELKSGLKNKSEAVVAGYARALAVLSYSRADAVAPFADEIVAVLKESNKKPNVVHLDGILAIAVAGAIASTSKEMDVRMTQDGVADLLLSPKSFVKHSVRILATIVARKSRQTTAEECPEVSALVSFPCALTWVLTSQQADTSEAYSSLVDLLCFSNLSVRQSAERAVSILYVSSLEHCACLVTAFEKKIEALTAEHEVSIPPGSVLRRALRVLVPSAIHKLDSATSKVFPLLIFLAHHPFLVAGKKAKKISREWKSIVKRMFCLEAATIACAYKGKDNQPLSAADLADSFIVEHEDVKTAISEHLASVPNGKLYCTSPSQRLAAQRALASLLQYCGNGGGEEFALHDIIEDLLAKRLINEQVDTLSEDDIAIYLTPFDELYEDIKDAEAENDWRRQKRGGGRNNEDEKLEQGLRQDLKRKYQVKRETHTKEYTIEQKTLLAEQQIVRRKVQETHRIVSAVLEAISMLAATRPDELHPALPSLFRSVRLLFACPLFQLEASNALMTLAKAINPKLLRSKYQDVGAALRIVLSLAQCSSDSAAAAHVAKMEALFFRLLAELMEYVFGYQYNNEAEIGPDVSCNLIPPPTLHLLFPVLRDLLRFLPKIRRWALPLFAVHARMIPEEEEEDVGDIAAQRLLRFEMLQLTLLLLSQQAAGLALPITNSNLFPTTLLTSLCLGPKLTPTEWTPLLGDNGMLSEAASARGGVLSALLRVTESEEGGEEFRTAKSSSLFNCRLHCCLFDMDDNNRILAKKLWDATGASITASFAEPLIGLLHHKHESVRASAALAFADGIRHFPNTVTQLLNDLTMEFLKCQPTPKERKDKFGIPSVRRAGVQTEKVDKDIQMMNTRLGIALCFEKVADVAGPTAMSSADTMALLTFVMEHGFKDPNIKVRAQMRKTGVQAVASLGGGTNTAPLLEMFERFLENTAPPAPVANTSMRTINAKDAIKFAAKQKDFSEQSKYALSIYDHQREGVVVCLGSLAKHMSATDPKVSYIVESLIEALNIPSESVQRSVASCLSPLMGTVKDRSAVILDNLLSRVAESETFGERMGAAFGVSAVVKGLGISALKMYNIIPRLETSMKTGGANARQGAMLVFECLSQRLGLLFEPYIILILPIMLKCSADVSLQVREAASHTAKGIMANLSAHGVKLVLPSLLGALDENAWRTKQSGIQILGSMAYCAPRQLGSCLPQVVPKLIEALADSHPKVREAGKSALRDVGSVVRNPEIAAISTMLQDALEDPNQHTAEALLQLQSTSFQHSIDAPSLALVMPVLTRGLKDRAGDAKKKAALIVGSMCAMINNTKDLVPYLETVLPNLQMQLTDPIPEVRAVAAKALGKLANGLGHHYFAEMLIGLLAALKNDAVGPVERSGAAQGLCEILVALGLERVDRVMHNEIFPLARHPKFSLREGVLWIMAFLPPALGKQFSVFLREALPIVVAGISDEAESVRDVAMHSGHVIVNAHALSHTRDLLPSLEAGLFDDSWRIRQSSVMLLGDLMFRISGTRAIAIVSEECDDDEENFGSAAGDRAIIKLLGMRRRNEILASLYMIRSDTSAVVRQSALQVWKSAVLNTPKTLRQILEALMNTIVSALSGDNVEKQTVAGRALGEIVRKLGEHVLPEIVPILRAGLLPQLPIGRRQGACIGLAEVIDCCTKRQLEDYVDTLVEAIMDGVCDKFAEVRALAAQAFTKLHEGIGYRAIDETIPMLLDRIHFSLLAEEKDQALLGLQEILRIKSREVLTYLIPRLLVKPLTVSAIRAVPRVAQATGAVIHFHIERIFAVFFARNAELLEGKSTNAVNIELANEIRDSLRNVVRCVEAPGVHWLAIELCKYCESGNVFDRTLAFELVADFCSTTILPYDDQAPLFLKQIILHYNDQNDAVVCAASAALKGMNVTTKPEQFAQHLDFIRQSINSMVSDARHRKGGVGDGEYLLPGFCIAKGLEPLLPCYQWALINGQPELRQTAATGLGEIVELCSASVLRPYLIKLTGPLIRVAGDQIPGHVKTAILQTLEIILLKGGVALKPFLPQLQTTFVKALNDVAVDVRARGASALSLLVTLSPRVEPLLAELTERLRTTTGGIREANLEAISSVVNCVGYKLSAAGRSALTDALDEMLNSREDALRDCAGKCLASCVASTAKNGDLEAAQKQLLYYSLADADDVQAEPWQRRQSAAMFTALVLHKHSALLTTDITVPLTNMLVVLALDEQIAIRKNALNALGYVVKHQEHLKSVTTLVPVLVEGVAHKNKDVVRGALQVIKAAVKRSPDQTREHLTTILPAVFQLIKSNNMAVKMPAERALLHLLEMHSRPETLAELSRSSIADAKIIGEYARRVLSKLNPDSGDESI</sequence>
<organism evidence="6 7">
    <name type="scientific">Bremia lactucae</name>
    <name type="common">Lettuce downy mildew</name>
    <dbReference type="NCBI Taxonomy" id="4779"/>
    <lineage>
        <taxon>Eukaryota</taxon>
        <taxon>Sar</taxon>
        <taxon>Stramenopiles</taxon>
        <taxon>Oomycota</taxon>
        <taxon>Peronosporomycetes</taxon>
        <taxon>Peronosporales</taxon>
        <taxon>Peronosporaceae</taxon>
        <taxon>Bremia</taxon>
    </lineage>
</organism>
<protein>
    <recommendedName>
        <fullName evidence="5">TOG domain-containing protein</fullName>
    </recommendedName>
</protein>
<feature type="region of interest" description="Disordered" evidence="4">
    <location>
        <begin position="807"/>
        <end position="826"/>
    </location>
</feature>
<dbReference type="InterPro" id="IPR034085">
    <property type="entry name" value="TOG"/>
</dbReference>
<dbReference type="SMART" id="SM01349">
    <property type="entry name" value="TOG"/>
    <property type="match status" value="1"/>
</dbReference>
<dbReference type="InterPro" id="IPR021133">
    <property type="entry name" value="HEAT_type_2"/>
</dbReference>
<dbReference type="InterPro" id="IPR011989">
    <property type="entry name" value="ARM-like"/>
</dbReference>
<feature type="repeat" description="HEAT" evidence="3">
    <location>
        <begin position="1728"/>
        <end position="1766"/>
    </location>
</feature>
<dbReference type="SUPFAM" id="SSF48371">
    <property type="entry name" value="ARM repeat"/>
    <property type="match status" value="5"/>
</dbReference>
<dbReference type="RefSeq" id="XP_067815417.1">
    <property type="nucleotide sequence ID" value="XM_067964583.1"/>
</dbReference>
<gene>
    <name evidence="6" type="ORF">CCR75_006513</name>
</gene>
<keyword evidence="7" id="KW-1185">Reference proteome</keyword>
<feature type="repeat" description="HEAT" evidence="3">
    <location>
        <begin position="1608"/>
        <end position="1645"/>
    </location>
</feature>
<dbReference type="OrthoDB" id="5148094at2759"/>